<sequence length="422" mass="43030">MTDRTPDEITPEPESKERGSDNLIRLGEFRTLWTAYVQSVLGDQLARVALSLLVFERTESAGWTAATYALTTLPALLSGVLLTGLADRFPRRTVMIGCDLVRAVLVGLMALPGTPLPLLAGLLVLAQLAEAPFGAAQGALLPTVLGKRYERGQRAMLITHQAGQLAGFAGGGVVVVWLGSHASLGLNALTFLLSAVLIRLGVKARPVEGGTAGQKRVRTQIGSAVALIWSDRRLRSLVALGWLAGFIVLPEGLAAPFAEEAGGGPASVGLLLAAHPAGMVLGAALLGRTGVQDAWRRRMLGPLAVGANAPLLLYWAGPGVGGAVLLLVVSGVFSAYQITAGATFVMLTPAGQRGQALGLARSGLTAMQGIGVASGGLAAELSGSSAATIGGAGLLGSLCAVLVAVAWARARGTDAGTIPLRA</sequence>
<feature type="transmembrane region" description="Helical" evidence="7">
    <location>
        <begin position="385"/>
        <end position="408"/>
    </location>
</feature>
<evidence type="ECO:0000313" key="9">
    <source>
        <dbReference type="Proteomes" id="UP000326178"/>
    </source>
</evidence>
<comment type="subcellular location">
    <subcellularLocation>
        <location evidence="1">Cell membrane</location>
        <topology evidence="1">Multi-pass membrane protein</topology>
    </subcellularLocation>
</comment>
<protein>
    <submittedName>
        <fullName evidence="8">MFS transporter</fullName>
    </submittedName>
</protein>
<dbReference type="SUPFAM" id="SSF103473">
    <property type="entry name" value="MFS general substrate transporter"/>
    <property type="match status" value="1"/>
</dbReference>
<dbReference type="RefSeq" id="WP_150488942.1">
    <property type="nucleotide sequence ID" value="NZ_BMUV01000015.1"/>
</dbReference>
<dbReference type="GO" id="GO:0005886">
    <property type="term" value="C:plasma membrane"/>
    <property type="evidence" value="ECO:0007669"/>
    <property type="project" value="UniProtKB-SubCell"/>
</dbReference>
<dbReference type="CDD" id="cd06173">
    <property type="entry name" value="MFS_MefA_like"/>
    <property type="match status" value="1"/>
</dbReference>
<evidence type="ECO:0000256" key="1">
    <source>
        <dbReference type="ARBA" id="ARBA00004651"/>
    </source>
</evidence>
<keyword evidence="2" id="KW-1003">Cell membrane</keyword>
<dbReference type="InterPro" id="IPR036259">
    <property type="entry name" value="MFS_trans_sf"/>
</dbReference>
<evidence type="ECO:0000313" key="8">
    <source>
        <dbReference type="EMBL" id="QEU73633.1"/>
    </source>
</evidence>
<evidence type="ECO:0000256" key="3">
    <source>
        <dbReference type="ARBA" id="ARBA00022692"/>
    </source>
</evidence>
<keyword evidence="4 7" id="KW-1133">Transmembrane helix</keyword>
<dbReference type="KEGG" id="snk:CP967_18005"/>
<reference evidence="8 9" key="1">
    <citation type="submission" date="2017-09" db="EMBL/GenBank/DDBJ databases">
        <authorList>
            <person name="Lee N."/>
            <person name="Cho B.-K."/>
        </authorList>
    </citation>
    <scope>NUCLEOTIDE SEQUENCE [LARGE SCALE GENOMIC DNA]</scope>
    <source>
        <strain evidence="8 9">ATCC 12769</strain>
    </source>
</reference>
<keyword evidence="9" id="KW-1185">Reference proteome</keyword>
<dbReference type="OrthoDB" id="3227279at2"/>
<dbReference type="PANTHER" id="PTHR23513">
    <property type="entry name" value="INTEGRAL MEMBRANE EFFLUX PROTEIN-RELATED"/>
    <property type="match status" value="1"/>
</dbReference>
<dbReference type="Pfam" id="PF07690">
    <property type="entry name" value="MFS_1"/>
    <property type="match status" value="1"/>
</dbReference>
<feature type="transmembrane region" description="Helical" evidence="7">
    <location>
        <begin position="184"/>
        <end position="202"/>
    </location>
</feature>
<feature type="transmembrane region" description="Helical" evidence="7">
    <location>
        <begin position="61"/>
        <end position="82"/>
    </location>
</feature>
<proteinExistence type="predicted"/>
<evidence type="ECO:0000256" key="7">
    <source>
        <dbReference type="SAM" id="Phobius"/>
    </source>
</evidence>
<organism evidence="8 9">
    <name type="scientific">Streptomyces nitrosporeus</name>
    <dbReference type="NCBI Taxonomy" id="28894"/>
    <lineage>
        <taxon>Bacteria</taxon>
        <taxon>Bacillati</taxon>
        <taxon>Actinomycetota</taxon>
        <taxon>Actinomycetes</taxon>
        <taxon>Kitasatosporales</taxon>
        <taxon>Streptomycetaceae</taxon>
        <taxon>Streptomyces</taxon>
    </lineage>
</organism>
<dbReference type="GO" id="GO:0022857">
    <property type="term" value="F:transmembrane transporter activity"/>
    <property type="evidence" value="ECO:0007669"/>
    <property type="project" value="InterPro"/>
</dbReference>
<dbReference type="Proteomes" id="UP000326178">
    <property type="component" value="Chromosome"/>
</dbReference>
<evidence type="ECO:0000256" key="6">
    <source>
        <dbReference type="SAM" id="MobiDB-lite"/>
    </source>
</evidence>
<dbReference type="PANTHER" id="PTHR23513:SF11">
    <property type="entry name" value="STAPHYLOFERRIN A TRANSPORTER"/>
    <property type="match status" value="1"/>
</dbReference>
<dbReference type="InterPro" id="IPR011701">
    <property type="entry name" value="MFS"/>
</dbReference>
<dbReference type="EMBL" id="CP023702">
    <property type="protein sequence ID" value="QEU73633.1"/>
    <property type="molecule type" value="Genomic_DNA"/>
</dbReference>
<evidence type="ECO:0000256" key="5">
    <source>
        <dbReference type="ARBA" id="ARBA00023136"/>
    </source>
</evidence>
<accession>A0A5J6FC71</accession>
<evidence type="ECO:0000256" key="2">
    <source>
        <dbReference type="ARBA" id="ARBA00022475"/>
    </source>
</evidence>
<evidence type="ECO:0000256" key="4">
    <source>
        <dbReference type="ARBA" id="ARBA00022989"/>
    </source>
</evidence>
<keyword evidence="5 7" id="KW-0472">Membrane</keyword>
<feature type="region of interest" description="Disordered" evidence="6">
    <location>
        <begin position="1"/>
        <end position="20"/>
    </location>
</feature>
<gene>
    <name evidence="8" type="ORF">CP967_18005</name>
</gene>
<feature type="transmembrane region" description="Helical" evidence="7">
    <location>
        <begin position="264"/>
        <end position="287"/>
    </location>
</feature>
<keyword evidence="3 7" id="KW-0812">Transmembrane</keyword>
<name>A0A5J6FC71_9ACTN</name>
<dbReference type="Gene3D" id="1.20.1250.20">
    <property type="entry name" value="MFS general substrate transporter like domains"/>
    <property type="match status" value="1"/>
</dbReference>
<feature type="transmembrane region" description="Helical" evidence="7">
    <location>
        <begin position="237"/>
        <end position="258"/>
    </location>
</feature>
<dbReference type="AlphaFoldDB" id="A0A5J6FC71"/>